<dbReference type="InterPro" id="IPR006073">
    <property type="entry name" value="GTP-bd"/>
</dbReference>
<evidence type="ECO:0000256" key="2">
    <source>
        <dbReference type="ARBA" id="ARBA00022741"/>
    </source>
</evidence>
<dbReference type="GO" id="GO:0005525">
    <property type="term" value="F:GTP binding"/>
    <property type="evidence" value="ECO:0007669"/>
    <property type="project" value="UniProtKB-KW"/>
</dbReference>
<proteinExistence type="predicted"/>
<accession>A0A1A3GXL9</accession>
<comment type="subcellular location">
    <subcellularLocation>
        <location evidence="1">Membrane</location>
    </subcellularLocation>
</comment>
<dbReference type="Gene3D" id="3.40.50.300">
    <property type="entry name" value="P-loop containing nucleotide triphosphate hydrolases"/>
    <property type="match status" value="1"/>
</dbReference>
<dbReference type="PANTHER" id="PTHR10465">
    <property type="entry name" value="TRANSMEMBRANE GTPASE FZO1"/>
    <property type="match status" value="1"/>
</dbReference>
<evidence type="ECO:0000256" key="4">
    <source>
        <dbReference type="ARBA" id="ARBA00023134"/>
    </source>
</evidence>
<sequence>MGVVAGGDAAQADLLAQLGGLLADVAVQLGGGAKDRIHALGRRSLQPLRIAVVGRTNAGKSTLVNALIGARVAPTRSTECTRVITWYRYGAKQARVIRRDGTSVPVYTGPQGELPDELGVPPEEIDRLEVSLSHAPLRQVIMIDTPGLSGDDGLADQTERLLASGEVDVMLFVFGEVVHADEAKIVNDFRAKYRFAFDFPNAMGILSRADQYGDGDDPWPIAVSTATRHASHLSDGLAGVLPVMGKIAETTETGAFDETQSDSIRALAALDADELATALLWVGAFEAIDSLPPGAARVLLDRLDLFGIRILTESTGPATSAATMYDRLRSVSGIAALWRRIEVLYVRPAAVLKAMWVLAELERLIATADLSKPQRQQVRQRIRTLRDHPAMHALTELRCLAALYSGRCVLPDVHTSRTALNLWEETEPAARLGAPAATPREELARMALEASRWWRAYANTASSALVRQVADTAHWSTYLLGTDLRGDHDRAG</sequence>
<name>A0A1A3GXL9_MYCMU</name>
<evidence type="ECO:0000256" key="5">
    <source>
        <dbReference type="ARBA" id="ARBA00023136"/>
    </source>
</evidence>
<reference evidence="7 8" key="1">
    <citation type="submission" date="2016-06" db="EMBL/GenBank/DDBJ databases">
        <authorList>
            <person name="Kjaerup R.B."/>
            <person name="Dalgaard T.S."/>
            <person name="Juul-Madsen H.R."/>
        </authorList>
    </citation>
    <scope>NUCLEOTIDE SEQUENCE [LARGE SCALE GENOMIC DNA]</scope>
    <source>
        <strain evidence="7 8">1127319.6</strain>
    </source>
</reference>
<evidence type="ECO:0000313" key="7">
    <source>
        <dbReference type="EMBL" id="OBJ40575.1"/>
    </source>
</evidence>
<gene>
    <name evidence="7" type="ORF">A5630_24650</name>
</gene>
<feature type="domain" description="G" evidence="6">
    <location>
        <begin position="49"/>
        <end position="176"/>
    </location>
</feature>
<dbReference type="InterPro" id="IPR027094">
    <property type="entry name" value="Mitofusin_fam"/>
</dbReference>
<dbReference type="GO" id="GO:0008053">
    <property type="term" value="P:mitochondrial fusion"/>
    <property type="evidence" value="ECO:0007669"/>
    <property type="project" value="TreeGrafter"/>
</dbReference>
<evidence type="ECO:0000256" key="1">
    <source>
        <dbReference type="ARBA" id="ARBA00004370"/>
    </source>
</evidence>
<dbReference type="GO" id="GO:0003924">
    <property type="term" value="F:GTPase activity"/>
    <property type="evidence" value="ECO:0007669"/>
    <property type="project" value="InterPro"/>
</dbReference>
<evidence type="ECO:0000259" key="6">
    <source>
        <dbReference type="Pfam" id="PF01926"/>
    </source>
</evidence>
<keyword evidence="4" id="KW-0342">GTP-binding</keyword>
<protein>
    <recommendedName>
        <fullName evidence="6">G domain-containing protein</fullName>
    </recommendedName>
</protein>
<dbReference type="PANTHER" id="PTHR10465:SF0">
    <property type="entry name" value="SARCALUMENIN"/>
    <property type="match status" value="1"/>
</dbReference>
<keyword evidence="5" id="KW-0472">Membrane</keyword>
<dbReference type="SUPFAM" id="SSF52540">
    <property type="entry name" value="P-loop containing nucleoside triphosphate hydrolases"/>
    <property type="match status" value="1"/>
</dbReference>
<dbReference type="AlphaFoldDB" id="A0A1A3GXL9"/>
<keyword evidence="2" id="KW-0547">Nucleotide-binding</keyword>
<dbReference type="Proteomes" id="UP000093898">
    <property type="component" value="Unassembled WGS sequence"/>
</dbReference>
<keyword evidence="3" id="KW-0378">Hydrolase</keyword>
<evidence type="ECO:0000256" key="3">
    <source>
        <dbReference type="ARBA" id="ARBA00022801"/>
    </source>
</evidence>
<dbReference type="EMBL" id="LZLC01000153">
    <property type="protein sequence ID" value="OBJ40575.1"/>
    <property type="molecule type" value="Genomic_DNA"/>
</dbReference>
<dbReference type="GO" id="GO:0016020">
    <property type="term" value="C:membrane"/>
    <property type="evidence" value="ECO:0007669"/>
    <property type="project" value="UniProtKB-SubCell"/>
</dbReference>
<dbReference type="InterPro" id="IPR027417">
    <property type="entry name" value="P-loop_NTPase"/>
</dbReference>
<comment type="caution">
    <text evidence="7">The sequence shown here is derived from an EMBL/GenBank/DDBJ whole genome shotgun (WGS) entry which is preliminary data.</text>
</comment>
<dbReference type="Pfam" id="PF01926">
    <property type="entry name" value="MMR_HSR1"/>
    <property type="match status" value="1"/>
</dbReference>
<organism evidence="7 8">
    <name type="scientific">Mycolicibacterium mucogenicum</name>
    <name type="common">Mycobacterium mucogenicum</name>
    <dbReference type="NCBI Taxonomy" id="56689"/>
    <lineage>
        <taxon>Bacteria</taxon>
        <taxon>Bacillati</taxon>
        <taxon>Actinomycetota</taxon>
        <taxon>Actinomycetes</taxon>
        <taxon>Mycobacteriales</taxon>
        <taxon>Mycobacteriaceae</taxon>
        <taxon>Mycolicibacterium</taxon>
    </lineage>
</organism>
<evidence type="ECO:0000313" key="8">
    <source>
        <dbReference type="Proteomes" id="UP000093898"/>
    </source>
</evidence>